<keyword evidence="7 8" id="KW-0472">Membrane</keyword>
<dbReference type="CDD" id="cd15039">
    <property type="entry name" value="7tmB3_Methuselah-like"/>
    <property type="match status" value="1"/>
</dbReference>
<feature type="transmembrane region" description="Helical" evidence="8">
    <location>
        <begin position="221"/>
        <end position="239"/>
    </location>
</feature>
<dbReference type="InterPro" id="IPR000832">
    <property type="entry name" value="GPCR_2_secretin-like"/>
</dbReference>
<feature type="transmembrane region" description="Helical" evidence="8">
    <location>
        <begin position="349"/>
        <end position="372"/>
    </location>
</feature>
<keyword evidence="6" id="KW-0807">Transducer</keyword>
<keyword evidence="12" id="KW-1185">Reference proteome</keyword>
<dbReference type="GO" id="GO:0004930">
    <property type="term" value="F:G protein-coupled receptor activity"/>
    <property type="evidence" value="ECO:0007669"/>
    <property type="project" value="UniProtKB-KW"/>
</dbReference>
<dbReference type="InterPro" id="IPR017981">
    <property type="entry name" value="GPCR_2-like_7TM"/>
</dbReference>
<dbReference type="InterPro" id="IPR023311">
    <property type="entry name" value="Methusela_ecto_dom_2"/>
</dbReference>
<dbReference type="GO" id="GO:0007166">
    <property type="term" value="P:cell surface receptor signaling pathway"/>
    <property type="evidence" value="ECO:0007669"/>
    <property type="project" value="InterPro"/>
</dbReference>
<dbReference type="Proteomes" id="UP001497623">
    <property type="component" value="Unassembled WGS sequence"/>
</dbReference>
<evidence type="ECO:0000256" key="1">
    <source>
        <dbReference type="ARBA" id="ARBA00004141"/>
    </source>
</evidence>
<dbReference type="InterPro" id="IPR036272">
    <property type="entry name" value="Methuselah_N_sf"/>
</dbReference>
<feature type="domain" description="G-protein coupled receptors family 2 profile 2" evidence="10">
    <location>
        <begin position="189"/>
        <end position="434"/>
    </location>
</feature>
<keyword evidence="6" id="KW-0675">Receptor</keyword>
<evidence type="ECO:0000256" key="8">
    <source>
        <dbReference type="SAM" id="Phobius"/>
    </source>
</evidence>
<evidence type="ECO:0000313" key="12">
    <source>
        <dbReference type="Proteomes" id="UP001497623"/>
    </source>
</evidence>
<feature type="chain" id="PRO_5044022103" description="G-protein coupled receptors family 2 profile 2 domain-containing protein" evidence="9">
    <location>
        <begin position="32"/>
        <end position="509"/>
    </location>
</feature>
<feature type="transmembrane region" description="Helical" evidence="8">
    <location>
        <begin position="393"/>
        <end position="414"/>
    </location>
</feature>
<feature type="signal peptide" evidence="9">
    <location>
        <begin position="1"/>
        <end position="31"/>
    </location>
</feature>
<evidence type="ECO:0000256" key="7">
    <source>
        <dbReference type="ARBA" id="ARBA00023136"/>
    </source>
</evidence>
<evidence type="ECO:0000256" key="9">
    <source>
        <dbReference type="SAM" id="SignalP"/>
    </source>
</evidence>
<dbReference type="PROSITE" id="PS50261">
    <property type="entry name" value="G_PROTEIN_RECEP_F2_4"/>
    <property type="match status" value="1"/>
</dbReference>
<gene>
    <name evidence="11" type="ORF">MNOR_LOCUS8189</name>
</gene>
<evidence type="ECO:0000256" key="5">
    <source>
        <dbReference type="ARBA" id="ARBA00022989"/>
    </source>
</evidence>
<dbReference type="Gene3D" id="1.20.1070.10">
    <property type="entry name" value="Rhodopsin 7-helix transmembrane proteins"/>
    <property type="match status" value="1"/>
</dbReference>
<dbReference type="SUPFAM" id="SSF63877">
    <property type="entry name" value="Methuselah ectodomain"/>
    <property type="match status" value="1"/>
</dbReference>
<accession>A0AAV2Q6E6</accession>
<dbReference type="Pfam" id="PF00002">
    <property type="entry name" value="7tm_2"/>
    <property type="match status" value="1"/>
</dbReference>
<evidence type="ECO:0000259" key="10">
    <source>
        <dbReference type="PROSITE" id="PS50261"/>
    </source>
</evidence>
<proteinExistence type="inferred from homology"/>
<evidence type="ECO:0000256" key="4">
    <source>
        <dbReference type="ARBA" id="ARBA00022729"/>
    </source>
</evidence>
<name>A0AAV2Q6E6_MEGNR</name>
<dbReference type="InterPro" id="IPR052808">
    <property type="entry name" value="GPCR_Mth-like"/>
</dbReference>
<dbReference type="AlphaFoldDB" id="A0AAV2Q6E6"/>
<reference evidence="11 12" key="1">
    <citation type="submission" date="2024-05" db="EMBL/GenBank/DDBJ databases">
        <authorList>
            <person name="Wallberg A."/>
        </authorList>
    </citation>
    <scope>NUCLEOTIDE SEQUENCE [LARGE SCALE GENOMIC DNA]</scope>
</reference>
<evidence type="ECO:0000313" key="11">
    <source>
        <dbReference type="EMBL" id="CAL4070134.1"/>
    </source>
</evidence>
<dbReference type="GO" id="GO:0016020">
    <property type="term" value="C:membrane"/>
    <property type="evidence" value="ECO:0007669"/>
    <property type="project" value="UniProtKB-SubCell"/>
</dbReference>
<keyword evidence="6" id="KW-0297">G-protein coupled receptor</keyword>
<comment type="subcellular location">
    <subcellularLocation>
        <location evidence="1">Membrane</location>
        <topology evidence="1">Multi-pass membrane protein</topology>
    </subcellularLocation>
</comment>
<dbReference type="Gene3D" id="2.170.180.11">
    <property type="entry name" value="Methuselah ectodomain, domain 2"/>
    <property type="match status" value="1"/>
</dbReference>
<evidence type="ECO:0000256" key="6">
    <source>
        <dbReference type="ARBA" id="ARBA00023040"/>
    </source>
</evidence>
<dbReference type="EMBL" id="CAXKWB010003749">
    <property type="protein sequence ID" value="CAL4070134.1"/>
    <property type="molecule type" value="Genomic_DNA"/>
</dbReference>
<feature type="transmembrane region" description="Helical" evidence="8">
    <location>
        <begin position="301"/>
        <end position="320"/>
    </location>
</feature>
<feature type="transmembrane region" description="Helical" evidence="8">
    <location>
        <begin position="259"/>
        <end position="281"/>
    </location>
</feature>
<dbReference type="SUPFAM" id="SSF81321">
    <property type="entry name" value="Family A G protein-coupled receptor-like"/>
    <property type="match status" value="1"/>
</dbReference>
<dbReference type="PANTHER" id="PTHR46953">
    <property type="entry name" value="G-PROTEIN COUPLED RECEPTOR MTH-LIKE 1-RELATED"/>
    <property type="match status" value="1"/>
</dbReference>
<keyword evidence="5 8" id="KW-1133">Transmembrane helix</keyword>
<keyword evidence="3 8" id="KW-0812">Transmembrane</keyword>
<evidence type="ECO:0000256" key="2">
    <source>
        <dbReference type="ARBA" id="ARBA00008979"/>
    </source>
</evidence>
<comment type="caution">
    <text evidence="11">The sequence shown here is derived from an EMBL/GenBank/DDBJ whole genome shotgun (WGS) entry which is preliminary data.</text>
</comment>
<dbReference type="PANTHER" id="PTHR46953:SF1">
    <property type="entry name" value="G-PROTEIN COUPLED RECEPTOR MTH-LIKE 1-RELATED"/>
    <property type="match status" value="1"/>
</dbReference>
<evidence type="ECO:0000256" key="3">
    <source>
        <dbReference type="ARBA" id="ARBA00022692"/>
    </source>
</evidence>
<comment type="similarity">
    <text evidence="2">Belongs to the G-protein coupled receptor 2 family. Mth subfamily.</text>
</comment>
<keyword evidence="4 9" id="KW-0732">Signal</keyword>
<organism evidence="11 12">
    <name type="scientific">Meganyctiphanes norvegica</name>
    <name type="common">Northern krill</name>
    <name type="synonym">Thysanopoda norvegica</name>
    <dbReference type="NCBI Taxonomy" id="48144"/>
    <lineage>
        <taxon>Eukaryota</taxon>
        <taxon>Metazoa</taxon>
        <taxon>Ecdysozoa</taxon>
        <taxon>Arthropoda</taxon>
        <taxon>Crustacea</taxon>
        <taxon>Multicrustacea</taxon>
        <taxon>Malacostraca</taxon>
        <taxon>Eumalacostraca</taxon>
        <taxon>Eucarida</taxon>
        <taxon>Euphausiacea</taxon>
        <taxon>Euphausiidae</taxon>
        <taxon>Meganyctiphanes</taxon>
    </lineage>
</organism>
<protein>
    <recommendedName>
        <fullName evidence="10">G-protein coupled receptors family 2 profile 2 domain-containing protein</fullName>
    </recommendedName>
</protein>
<feature type="transmembrane region" description="Helical" evidence="8">
    <location>
        <begin position="191"/>
        <end position="214"/>
    </location>
</feature>
<sequence>MCLSTGSCREWIIVFGAVVVVVVLQSGIVEAVDDDYHDPQQVKDANQGTDPPLPEGEALAAINQTCDTPLCVRKCCEDGQHFDNDYYCVPSDNSQWRPTLLLKGRKDADPSKLQVIVGFPPFCAEEDLIISNGSFRLLPNGRIQPWSEEHDWTEDSSSYCLDHIQDVETVTAVHCIGPEPKRREICQFHKVLYPILMSFSSFFLIVTLAVYAGVPNLRQRTYGRCLISLVIALLIFYIMQTSNFIRSVNDNFQCLALAFLMHWNGLAIFFWLNVMAFELWVTVRSQTQVQHTMRRFMKYSAYAWGCPLLFAIITIIIEHLPKEAVIPIFRPKLAGTHCFLEGDTERWIYLNWVILIVTLVNLGFFIDICVRIHKVKAMVNKRTNNFWMFLKMFLIVGISWVIDIFSGSGCYWVIGDLPNLLQGVCIFVATVCNKSALTEIVDFLSPRFRGVGEFWQDVRQKISTSSCAAPSTTATGTRATGLIGNSSADYGSSQDNLGSIPLTDMSIDK</sequence>